<dbReference type="Proteomes" id="UP000653076">
    <property type="component" value="Unassembled WGS sequence"/>
</dbReference>
<comment type="caution">
    <text evidence="1">The sequence shown here is derived from an EMBL/GenBank/DDBJ whole genome shotgun (WGS) entry which is preliminary data.</text>
</comment>
<protein>
    <submittedName>
        <fullName evidence="1">Uncharacterized protein</fullName>
    </submittedName>
</protein>
<keyword evidence="2" id="KW-1185">Reference proteome</keyword>
<name>A0ABQ4J8B2_9ACTN</name>
<accession>A0ABQ4J8B2</accession>
<dbReference type="CDD" id="cd00385">
    <property type="entry name" value="Isoprenoid_Biosyn_C1"/>
    <property type="match status" value="1"/>
</dbReference>
<evidence type="ECO:0000313" key="2">
    <source>
        <dbReference type="Proteomes" id="UP000653076"/>
    </source>
</evidence>
<sequence length="332" mass="37307">MAERHELLAVLRLTPLAIGWPSVYRYLRRDVDEITEVFGLTIGPLIDRSIAGTRRRREVYRILLSTSVKVCLAMSGYAQATNVAFQAHRAVLGSSFTRVYDDLFDNYDSPDMDQRLTVLFHGGPFQPRSDAESLLLALYATIDADLRGEDCEPVFSALRDMHTFQVRSRQQRSSVLSRSDLRQITRGKGGLGTTALFGLLRPGLSPEDRRLLLELGDVLQVLDDYHDVSLDRANGIATEVTAGTITLSEVAERIGWLRAEFRARWPRCRRDRLFGMLFMMLVGALVSHRHDRHRKPAGRSVPPIPDLDDCTPHRLLLHPAGNIHPASDRGTG</sequence>
<dbReference type="RefSeq" id="WP_204033943.1">
    <property type="nucleotide sequence ID" value="NZ_BOPC01000021.1"/>
</dbReference>
<reference evidence="1 2" key="1">
    <citation type="submission" date="2021-01" db="EMBL/GenBank/DDBJ databases">
        <title>Whole genome shotgun sequence of Verrucosispora qiuiae NBRC 106684.</title>
        <authorList>
            <person name="Komaki H."/>
            <person name="Tamura T."/>
        </authorList>
    </citation>
    <scope>NUCLEOTIDE SEQUENCE [LARGE SCALE GENOMIC DNA]</scope>
    <source>
        <strain evidence="1 2">NBRC 106684</strain>
    </source>
</reference>
<gene>
    <name evidence="1" type="ORF">Vqi01_15780</name>
</gene>
<evidence type="ECO:0000313" key="1">
    <source>
        <dbReference type="EMBL" id="GIJ26416.1"/>
    </source>
</evidence>
<organism evidence="1 2">
    <name type="scientific">Micromonospora qiuiae</name>
    <dbReference type="NCBI Taxonomy" id="502268"/>
    <lineage>
        <taxon>Bacteria</taxon>
        <taxon>Bacillati</taxon>
        <taxon>Actinomycetota</taxon>
        <taxon>Actinomycetes</taxon>
        <taxon>Micromonosporales</taxon>
        <taxon>Micromonosporaceae</taxon>
        <taxon>Micromonospora</taxon>
    </lineage>
</organism>
<proteinExistence type="predicted"/>
<dbReference type="EMBL" id="BOPC01000021">
    <property type="protein sequence ID" value="GIJ26416.1"/>
    <property type="molecule type" value="Genomic_DNA"/>
</dbReference>